<reference evidence="4" key="1">
    <citation type="submission" date="2021-02" db="EMBL/GenBank/DDBJ databases">
        <authorList>
            <person name="Nowell W R."/>
        </authorList>
    </citation>
    <scope>NUCLEOTIDE SEQUENCE</scope>
</reference>
<dbReference type="Proteomes" id="UP000663864">
    <property type="component" value="Unassembled WGS sequence"/>
</dbReference>
<sequence length="320" mass="37896">MIPRNVVWSTNSKQMLMDLNLSEEYVASNTPTDFLESVIEELPRSRIGRRQLTEDIVNYILHRTPPKHQSSKRFFRNLEDAGLISYAEYLFLWVILTKPSTQFEIAFAVLDTDVNQLVDKDEFLLLEKVMGKEHMIRRQSKTHSSSKSNLTQNLNNYFNFDHSERTNTTLLTHFFGKHGRHRLNYTELKRFMENLQMEILEIEFNKYSHGFRTMSDLSFTEMLLRYTDFDYDTKKFILKKVRKYGDQGNAITFEQFKHFSTFLHNLADFNIAMRFHRLSNKSISQAEFQRAAKISMGCELESHIIALIFRIFDANDDQHL</sequence>
<dbReference type="AlphaFoldDB" id="A0A813QKH1"/>
<dbReference type="InterPro" id="IPR011992">
    <property type="entry name" value="EF-hand-dom_pair"/>
</dbReference>
<dbReference type="GO" id="GO:0036444">
    <property type="term" value="P:calcium import into the mitochondrion"/>
    <property type="evidence" value="ECO:0007669"/>
    <property type="project" value="TreeGrafter"/>
</dbReference>
<dbReference type="GO" id="GO:0051560">
    <property type="term" value="P:mitochondrial calcium ion homeostasis"/>
    <property type="evidence" value="ECO:0007669"/>
    <property type="project" value="TreeGrafter"/>
</dbReference>
<comment type="caution">
    <text evidence="4">The sequence shown here is derived from an EMBL/GenBank/DDBJ whole genome shotgun (WGS) entry which is preliminary data.</text>
</comment>
<protein>
    <submittedName>
        <fullName evidence="4">Uncharacterized protein</fullName>
    </submittedName>
</protein>
<evidence type="ECO:0000313" key="5">
    <source>
        <dbReference type="Proteomes" id="UP000663864"/>
    </source>
</evidence>
<name>A0A813QKH1_9BILA</name>
<dbReference type="PANTHER" id="PTHR12294">
    <property type="entry name" value="EF HAND DOMAIN FAMILY A1,A2-RELATED"/>
    <property type="match status" value="1"/>
</dbReference>
<evidence type="ECO:0000256" key="1">
    <source>
        <dbReference type="ARBA" id="ARBA00004273"/>
    </source>
</evidence>
<evidence type="ECO:0000313" key="4">
    <source>
        <dbReference type="EMBL" id="CAF0768817.1"/>
    </source>
</evidence>
<evidence type="ECO:0000256" key="3">
    <source>
        <dbReference type="ARBA" id="ARBA00023136"/>
    </source>
</evidence>
<dbReference type="Gene3D" id="1.10.238.10">
    <property type="entry name" value="EF-hand"/>
    <property type="match status" value="1"/>
</dbReference>
<dbReference type="GO" id="GO:1990246">
    <property type="term" value="C:uniplex complex"/>
    <property type="evidence" value="ECO:0007669"/>
    <property type="project" value="TreeGrafter"/>
</dbReference>
<comment type="subcellular location">
    <subcellularLocation>
        <location evidence="1">Mitochondrion inner membrane</location>
    </subcellularLocation>
</comment>
<proteinExistence type="predicted"/>
<dbReference type="SUPFAM" id="SSF47473">
    <property type="entry name" value="EF-hand"/>
    <property type="match status" value="2"/>
</dbReference>
<dbReference type="GO" id="GO:0005509">
    <property type="term" value="F:calcium ion binding"/>
    <property type="evidence" value="ECO:0007669"/>
    <property type="project" value="InterPro"/>
</dbReference>
<dbReference type="PANTHER" id="PTHR12294:SF13">
    <property type="entry name" value="MITOCHONDRIAL CALCIUM UPTAKE 3, ISOFORM D"/>
    <property type="match status" value="1"/>
</dbReference>
<evidence type="ECO:0000256" key="2">
    <source>
        <dbReference type="ARBA" id="ARBA00022737"/>
    </source>
</evidence>
<accession>A0A813QKH1</accession>
<gene>
    <name evidence="4" type="ORF">ZHD862_LOCUS738</name>
</gene>
<organism evidence="4 5">
    <name type="scientific">Rotaria sordida</name>
    <dbReference type="NCBI Taxonomy" id="392033"/>
    <lineage>
        <taxon>Eukaryota</taxon>
        <taxon>Metazoa</taxon>
        <taxon>Spiralia</taxon>
        <taxon>Gnathifera</taxon>
        <taxon>Rotifera</taxon>
        <taxon>Eurotatoria</taxon>
        <taxon>Bdelloidea</taxon>
        <taxon>Philodinida</taxon>
        <taxon>Philodinidae</taxon>
        <taxon>Rotaria</taxon>
    </lineage>
</organism>
<keyword evidence="3" id="KW-0472">Membrane</keyword>
<dbReference type="InterPro" id="IPR039800">
    <property type="entry name" value="MICU1/2/3"/>
</dbReference>
<dbReference type="EMBL" id="CAJNOT010000011">
    <property type="protein sequence ID" value="CAF0768817.1"/>
    <property type="molecule type" value="Genomic_DNA"/>
</dbReference>
<keyword evidence="2" id="KW-0677">Repeat</keyword>